<dbReference type="Proteomes" id="UP000230767">
    <property type="component" value="Unassembled WGS sequence"/>
</dbReference>
<dbReference type="EMBL" id="PFLW01000073">
    <property type="protein sequence ID" value="PIY88709.1"/>
    <property type="molecule type" value="Genomic_DNA"/>
</dbReference>
<name>A0A2M7R673_9BACT</name>
<protein>
    <submittedName>
        <fullName evidence="1">Uncharacterized protein</fullName>
    </submittedName>
</protein>
<gene>
    <name evidence="1" type="ORF">COY73_03025</name>
</gene>
<sequence length="325" mass="37632">MNLVNLVRNFTPNEYSDCKTTKISNGVKVKCAFCGKEYFRQAGRVNEAKKFGWNQYCSHECQNKARTTRIEKVCGNPDCNNIVSRALNQFKQSKSGLIFCSQSCAAIFNNKKCLKGHAKIKPKLKTCVQCGKQFRKSTGNKKYCSIECRRQVEWYSPEKLLNIIRTTIRKLGRIPARREMRGIDSACRRIFGSWNNAIKATGFQPNRSHNQRMYKCVNAKADDGHMCDSVSELLIDNWFTKNKIPHERNASYPKTNHRADWAISIKSQKVFIEYFGLAKDSPRYDRSIIKKKALCCRHKIKLIEVYPWDLYPKINLDTKLKIFLG</sequence>
<reference evidence="2" key="1">
    <citation type="submission" date="2017-09" db="EMBL/GenBank/DDBJ databases">
        <title>Depth-based differentiation of microbial function through sediment-hosted aquifers and enrichment of novel symbionts in the deep terrestrial subsurface.</title>
        <authorList>
            <person name="Probst A.J."/>
            <person name="Ladd B."/>
            <person name="Jarett J.K."/>
            <person name="Geller-Mcgrath D.E."/>
            <person name="Sieber C.M.K."/>
            <person name="Emerson J.B."/>
            <person name="Anantharaman K."/>
            <person name="Thomas B.C."/>
            <person name="Malmstrom R."/>
            <person name="Stieglmeier M."/>
            <person name="Klingl A."/>
            <person name="Woyke T."/>
            <person name="Ryan C.M."/>
            <person name="Banfield J.F."/>
        </authorList>
    </citation>
    <scope>NUCLEOTIDE SEQUENCE [LARGE SCALE GENOMIC DNA]</scope>
</reference>
<evidence type="ECO:0000313" key="1">
    <source>
        <dbReference type="EMBL" id="PIY88709.1"/>
    </source>
</evidence>
<dbReference type="InterPro" id="IPR041025">
    <property type="entry name" value="HNH_repeat"/>
</dbReference>
<comment type="caution">
    <text evidence="1">The sequence shown here is derived from an EMBL/GenBank/DDBJ whole genome shotgun (WGS) entry which is preliminary data.</text>
</comment>
<accession>A0A2M7R673</accession>
<evidence type="ECO:0000313" key="2">
    <source>
        <dbReference type="Proteomes" id="UP000230767"/>
    </source>
</evidence>
<dbReference type="AlphaFoldDB" id="A0A2M7R673"/>
<organism evidence="1 2">
    <name type="scientific">Candidatus Nealsonbacteria bacterium CG_4_10_14_0_8_um_filter_37_14</name>
    <dbReference type="NCBI Taxonomy" id="1974684"/>
    <lineage>
        <taxon>Bacteria</taxon>
        <taxon>Candidatus Nealsoniibacteriota</taxon>
    </lineage>
</organism>
<proteinExistence type="predicted"/>
<dbReference type="Pfam" id="PF18780">
    <property type="entry name" value="HNH_repeat"/>
    <property type="match status" value="1"/>
</dbReference>